<organism evidence="1 2">
    <name type="scientific">Caballeronia calidae</name>
    <dbReference type="NCBI Taxonomy" id="1777139"/>
    <lineage>
        <taxon>Bacteria</taxon>
        <taxon>Pseudomonadati</taxon>
        <taxon>Pseudomonadota</taxon>
        <taxon>Betaproteobacteria</taxon>
        <taxon>Burkholderiales</taxon>
        <taxon>Burkholderiaceae</taxon>
        <taxon>Caballeronia</taxon>
    </lineage>
</organism>
<evidence type="ECO:0000313" key="1">
    <source>
        <dbReference type="EMBL" id="SAL07823.1"/>
    </source>
</evidence>
<evidence type="ECO:0000313" key="2">
    <source>
        <dbReference type="Proteomes" id="UP000071859"/>
    </source>
</evidence>
<keyword evidence="2" id="KW-1185">Reference proteome</keyword>
<accession>A0A158EM11</accession>
<proteinExistence type="predicted"/>
<dbReference type="Proteomes" id="UP000071859">
    <property type="component" value="Unassembled WGS sequence"/>
</dbReference>
<comment type="caution">
    <text evidence="1">The sequence shown here is derived from an EMBL/GenBank/DDBJ whole genome shotgun (WGS) entry which is preliminary data.</text>
</comment>
<reference evidence="1" key="1">
    <citation type="submission" date="2016-01" db="EMBL/GenBank/DDBJ databases">
        <authorList>
            <person name="Peeters C."/>
        </authorList>
    </citation>
    <scope>NUCLEOTIDE SEQUENCE</scope>
    <source>
        <strain evidence="1">LMG 29321</strain>
    </source>
</reference>
<dbReference type="AlphaFoldDB" id="A0A158EM11"/>
<sequence length="53" mass="5886">MLVCGLANEKPPLKLELMPLFWKMLAPPTMAPISARPSSLLTVRLSIFNMMVS</sequence>
<name>A0A158EM11_9BURK</name>
<protein>
    <submittedName>
        <fullName evidence="1">Uncharacterized protein</fullName>
    </submittedName>
</protein>
<gene>
    <name evidence="1" type="ORF">AWB78_08730</name>
</gene>
<dbReference type="EMBL" id="FCOX02000359">
    <property type="protein sequence ID" value="SAL07823.1"/>
    <property type="molecule type" value="Genomic_DNA"/>
</dbReference>